<dbReference type="GO" id="GO:0005737">
    <property type="term" value="C:cytoplasm"/>
    <property type="evidence" value="ECO:0007669"/>
    <property type="project" value="InterPro"/>
</dbReference>
<feature type="compositionally biased region" description="Basic and acidic residues" evidence="7">
    <location>
        <begin position="14"/>
        <end position="27"/>
    </location>
</feature>
<dbReference type="Gene3D" id="1.25.10.10">
    <property type="entry name" value="Leucine-rich Repeat Variant"/>
    <property type="match status" value="1"/>
</dbReference>
<dbReference type="PROSITE" id="PS50176">
    <property type="entry name" value="ARM_REPEAT"/>
    <property type="match status" value="2"/>
</dbReference>
<dbReference type="PANTHER" id="PTHR23316">
    <property type="entry name" value="IMPORTIN ALPHA"/>
    <property type="match status" value="1"/>
</dbReference>
<dbReference type="SMART" id="SM00185">
    <property type="entry name" value="ARM"/>
    <property type="match status" value="8"/>
</dbReference>
<dbReference type="Pfam" id="PF00514">
    <property type="entry name" value="Arm"/>
    <property type="match status" value="7"/>
</dbReference>
<dbReference type="AlphaFoldDB" id="A0AAV7JPE8"/>
<dbReference type="PIRSF" id="PIRSF005673">
    <property type="entry name" value="Importin_alpha"/>
    <property type="match status" value="1"/>
</dbReference>
<evidence type="ECO:0000256" key="6">
    <source>
        <dbReference type="PROSITE-ProRule" id="PRU00259"/>
    </source>
</evidence>
<dbReference type="InterPro" id="IPR011989">
    <property type="entry name" value="ARM-like"/>
</dbReference>
<keyword evidence="3" id="KW-0677">Repeat</keyword>
<dbReference type="Proteomes" id="UP001165289">
    <property type="component" value="Unassembled WGS sequence"/>
</dbReference>
<dbReference type="InterPro" id="IPR032413">
    <property type="entry name" value="Arm_3"/>
</dbReference>
<feature type="repeat" description="ARM" evidence="6">
    <location>
        <begin position="152"/>
        <end position="179"/>
    </location>
</feature>
<dbReference type="InterPro" id="IPR002652">
    <property type="entry name" value="Importin-a_IBB"/>
</dbReference>
<protein>
    <recommendedName>
        <fullName evidence="5">Importin subunit alpha</fullName>
    </recommendedName>
</protein>
<dbReference type="Pfam" id="PF16186">
    <property type="entry name" value="Arm_3"/>
    <property type="match status" value="1"/>
</dbReference>
<feature type="domain" description="IBB" evidence="8">
    <location>
        <begin position="1"/>
        <end position="54"/>
    </location>
</feature>
<keyword evidence="2 5" id="KW-0813">Transport</keyword>
<dbReference type="FunFam" id="1.25.10.10:FF:000009">
    <property type="entry name" value="Importin subunit alpha"/>
    <property type="match status" value="1"/>
</dbReference>
<dbReference type="SUPFAM" id="SSF48371">
    <property type="entry name" value="ARM repeat"/>
    <property type="match status" value="1"/>
</dbReference>
<dbReference type="GO" id="GO:0061608">
    <property type="term" value="F:nuclear import signal receptor activity"/>
    <property type="evidence" value="ECO:0007669"/>
    <property type="project" value="InterPro"/>
</dbReference>
<dbReference type="Gene3D" id="1.20.5.690">
    <property type="entry name" value="Importin-alpha, importin-beta-binding domain"/>
    <property type="match status" value="1"/>
</dbReference>
<evidence type="ECO:0000256" key="1">
    <source>
        <dbReference type="ARBA" id="ARBA00010394"/>
    </source>
</evidence>
<keyword evidence="10" id="KW-1185">Reference proteome</keyword>
<name>A0AAV7JPE8_9METZ</name>
<keyword evidence="4 5" id="KW-0653">Protein transport</keyword>
<evidence type="ECO:0000256" key="7">
    <source>
        <dbReference type="SAM" id="MobiDB-lite"/>
    </source>
</evidence>
<evidence type="ECO:0000256" key="4">
    <source>
        <dbReference type="ARBA" id="ARBA00022927"/>
    </source>
</evidence>
<evidence type="ECO:0000256" key="2">
    <source>
        <dbReference type="ARBA" id="ARBA00022448"/>
    </source>
</evidence>
<feature type="region of interest" description="Disordered" evidence="7">
    <location>
        <begin position="1"/>
        <end position="27"/>
    </location>
</feature>
<dbReference type="GO" id="GO:0005634">
    <property type="term" value="C:nucleus"/>
    <property type="evidence" value="ECO:0007669"/>
    <property type="project" value="UniProtKB-ARBA"/>
</dbReference>
<dbReference type="InterPro" id="IPR036975">
    <property type="entry name" value="Importin-a_IBB_sf"/>
</dbReference>
<feature type="region of interest" description="Disordered" evidence="7">
    <location>
        <begin position="39"/>
        <end position="62"/>
    </location>
</feature>
<dbReference type="Pfam" id="PF01749">
    <property type="entry name" value="IBB"/>
    <property type="match status" value="1"/>
</dbReference>
<organism evidence="9 10">
    <name type="scientific">Oopsacas minuta</name>
    <dbReference type="NCBI Taxonomy" id="111878"/>
    <lineage>
        <taxon>Eukaryota</taxon>
        <taxon>Metazoa</taxon>
        <taxon>Porifera</taxon>
        <taxon>Hexactinellida</taxon>
        <taxon>Hexasterophora</taxon>
        <taxon>Lyssacinosida</taxon>
        <taxon>Leucopsacidae</taxon>
        <taxon>Oopsacas</taxon>
    </lineage>
</organism>
<dbReference type="InterPro" id="IPR016024">
    <property type="entry name" value="ARM-type_fold"/>
</dbReference>
<evidence type="ECO:0000313" key="10">
    <source>
        <dbReference type="Proteomes" id="UP001165289"/>
    </source>
</evidence>
<feature type="compositionally biased region" description="Basic and acidic residues" evidence="7">
    <location>
        <begin position="39"/>
        <end position="48"/>
    </location>
</feature>
<sequence length="520" mass="57574">MTEQGRIRNFKNGGKRDEEENRRRRNEVNVELRKARKEDQLLKRRQVTEDEGDFGVTGGPVPTSTFNPADILSKLQSQDRDVQFAAVQAVRRILSKERQPPIEMVINAGIVPHLMKYLQLSQDQKIQFEAAWALTNIASGSSEQTRVIVESGSVPLFIELLSSPQTNICEQAVWALGNICGDGPECRNLTIKCGIIPPLLILAKQNSNIGFVRNITWVLSNLCRNKTPPTPIDAVKQLLPVLIELVYHEDKEVVTDACWGLSYITDGTEDRIQLVIDYREKLFTRLDTLLKCSVVSVVTPALRTVGNIVTGDDEQTQRVIDSGLLKNFPSLMQHHKMSIQKEAAWTISNITAGLVSQIQAVIDEGIVPLIVKILTNGDFKAQKEAVWAVTNLTAGGTIEQISLLVFCGVIPPLCDLLTSKDADVLIVILEALANILKAADTVNQTLDICRLIEEADGLDKIEQLQKHASENVYQMALSIIDKYFSEDGSEEQAIVPQVSEQGNVYEFSANSNLPSGGFSF</sequence>
<evidence type="ECO:0000256" key="3">
    <source>
        <dbReference type="ARBA" id="ARBA00022737"/>
    </source>
</evidence>
<accession>A0AAV7JPE8</accession>
<evidence type="ECO:0000259" key="8">
    <source>
        <dbReference type="PROSITE" id="PS51214"/>
    </source>
</evidence>
<evidence type="ECO:0000313" key="9">
    <source>
        <dbReference type="EMBL" id="KAI6650334.1"/>
    </source>
</evidence>
<dbReference type="InterPro" id="IPR000225">
    <property type="entry name" value="Armadillo"/>
</dbReference>
<dbReference type="EMBL" id="JAKMXF010000312">
    <property type="protein sequence ID" value="KAI6650334.1"/>
    <property type="molecule type" value="Genomic_DNA"/>
</dbReference>
<dbReference type="GO" id="GO:0006606">
    <property type="term" value="P:protein import into nucleus"/>
    <property type="evidence" value="ECO:0007669"/>
    <property type="project" value="InterPro"/>
</dbReference>
<comment type="caution">
    <text evidence="9">The sequence shown here is derived from an EMBL/GenBank/DDBJ whole genome shotgun (WGS) entry which is preliminary data.</text>
</comment>
<proteinExistence type="inferred from homology"/>
<gene>
    <name evidence="9" type="ORF">LOD99_6011</name>
</gene>
<comment type="similarity">
    <text evidence="1 5">Belongs to the importin alpha family.</text>
</comment>
<feature type="repeat" description="ARM" evidence="6">
    <location>
        <begin position="109"/>
        <end position="152"/>
    </location>
</feature>
<reference evidence="9 10" key="1">
    <citation type="journal article" date="2023" name="BMC Biol.">
        <title>The compact genome of the sponge Oopsacas minuta (Hexactinellida) is lacking key metazoan core genes.</title>
        <authorList>
            <person name="Santini S."/>
            <person name="Schenkelaars Q."/>
            <person name="Jourda C."/>
            <person name="Duchesne M."/>
            <person name="Belahbib H."/>
            <person name="Rocher C."/>
            <person name="Selva M."/>
            <person name="Riesgo A."/>
            <person name="Vervoort M."/>
            <person name="Leys S.P."/>
            <person name="Kodjabachian L."/>
            <person name="Le Bivic A."/>
            <person name="Borchiellini C."/>
            <person name="Claverie J.M."/>
            <person name="Renard E."/>
        </authorList>
    </citation>
    <scope>NUCLEOTIDE SEQUENCE [LARGE SCALE GENOMIC DNA]</scope>
    <source>
        <strain evidence="9">SPO-2</strain>
    </source>
</reference>
<evidence type="ECO:0000256" key="5">
    <source>
        <dbReference type="PIRNR" id="PIRNR005673"/>
    </source>
</evidence>
<dbReference type="InterPro" id="IPR024931">
    <property type="entry name" value="Importin_alpha"/>
</dbReference>
<dbReference type="PROSITE" id="PS51214">
    <property type="entry name" value="IBB"/>
    <property type="match status" value="1"/>
</dbReference>